<evidence type="ECO:0000313" key="1">
    <source>
        <dbReference type="EMBL" id="KRG70480.1"/>
    </source>
</evidence>
<name>A0A0R0CLR1_9GAMM</name>
<accession>A0A0R0CLR1</accession>
<dbReference type="InterPro" id="IPR032710">
    <property type="entry name" value="NTF2-like_dom_sf"/>
</dbReference>
<reference evidence="1 2" key="1">
    <citation type="submission" date="2015-05" db="EMBL/GenBank/DDBJ databases">
        <title>Genome sequencing and analysis of members of genus Stenotrophomonas.</title>
        <authorList>
            <person name="Patil P.P."/>
            <person name="Midha S."/>
            <person name="Patil P.B."/>
        </authorList>
    </citation>
    <scope>NUCLEOTIDE SEQUENCE [LARGE SCALE GENOMIC DNA]</scope>
    <source>
        <strain evidence="1 2">DSM 21858</strain>
    </source>
</reference>
<organism evidence="1 2">
    <name type="scientific">Pseudoxanthomonas dokdonensis</name>
    <dbReference type="NCBI Taxonomy" id="344882"/>
    <lineage>
        <taxon>Bacteria</taxon>
        <taxon>Pseudomonadati</taxon>
        <taxon>Pseudomonadota</taxon>
        <taxon>Gammaproteobacteria</taxon>
        <taxon>Lysobacterales</taxon>
        <taxon>Lysobacteraceae</taxon>
        <taxon>Pseudoxanthomonas</taxon>
    </lineage>
</organism>
<gene>
    <name evidence="1" type="ORF">ABB29_05170</name>
</gene>
<proteinExistence type="predicted"/>
<dbReference type="Gene3D" id="3.10.450.50">
    <property type="match status" value="1"/>
</dbReference>
<evidence type="ECO:0000313" key="2">
    <source>
        <dbReference type="Proteomes" id="UP000052052"/>
    </source>
</evidence>
<keyword evidence="2" id="KW-1185">Reference proteome</keyword>
<dbReference type="SUPFAM" id="SSF54427">
    <property type="entry name" value="NTF2-like"/>
    <property type="match status" value="1"/>
</dbReference>
<protein>
    <recommendedName>
        <fullName evidence="3">DUF4440 domain-containing protein</fullName>
    </recommendedName>
</protein>
<dbReference type="Proteomes" id="UP000052052">
    <property type="component" value="Unassembled WGS sequence"/>
</dbReference>
<sequence length="136" mass="15237">MLVCALLSGCRSSTAEQQLRQQLAGITQALESRGVDAVMEPVSEDFIGNQGMDRAALQQLVTARMLLNRQIGATVGPIEVLMVDDRHATVTFPLLLTAGNRRWLPEAARTWQVVSGWRRDQDGHWRIHHAQWSPIR</sequence>
<dbReference type="AlphaFoldDB" id="A0A0R0CLR1"/>
<comment type="caution">
    <text evidence="1">The sequence shown here is derived from an EMBL/GenBank/DDBJ whole genome shotgun (WGS) entry which is preliminary data.</text>
</comment>
<evidence type="ECO:0008006" key="3">
    <source>
        <dbReference type="Google" id="ProtNLM"/>
    </source>
</evidence>
<dbReference type="PATRIC" id="fig|344882.3.peg.2367"/>
<dbReference type="EMBL" id="LDJL01000005">
    <property type="protein sequence ID" value="KRG70480.1"/>
    <property type="molecule type" value="Genomic_DNA"/>
</dbReference>